<reference evidence="5" key="2">
    <citation type="submission" date="2020-09" db="EMBL/GenBank/DDBJ databases">
        <authorList>
            <person name="Sun Q."/>
            <person name="Kim S."/>
        </authorList>
    </citation>
    <scope>NUCLEOTIDE SEQUENCE</scope>
    <source>
        <strain evidence="5">KCTC 23310</strain>
    </source>
</reference>
<reference evidence="5" key="1">
    <citation type="journal article" date="2014" name="Int. J. Syst. Evol. Microbiol.">
        <title>Complete genome sequence of Corynebacterium casei LMG S-19264T (=DSM 44701T), isolated from a smear-ripened cheese.</title>
        <authorList>
            <consortium name="US DOE Joint Genome Institute (JGI-PGF)"/>
            <person name="Walter F."/>
            <person name="Albersmeier A."/>
            <person name="Kalinowski J."/>
            <person name="Ruckert C."/>
        </authorList>
    </citation>
    <scope>NUCLEOTIDE SEQUENCE</scope>
    <source>
        <strain evidence="5">KCTC 23310</strain>
    </source>
</reference>
<dbReference type="AlphaFoldDB" id="A0A918TPF8"/>
<accession>A0A918TPF8</accession>
<dbReference type="InterPro" id="IPR009057">
    <property type="entry name" value="Homeodomain-like_sf"/>
</dbReference>
<keyword evidence="3" id="KW-0804">Transcription</keyword>
<organism evidence="5 6">
    <name type="scientific">Neogemmobacter tilapiae</name>
    <dbReference type="NCBI Taxonomy" id="875041"/>
    <lineage>
        <taxon>Bacteria</taxon>
        <taxon>Pseudomonadati</taxon>
        <taxon>Pseudomonadota</taxon>
        <taxon>Alphaproteobacteria</taxon>
        <taxon>Rhodobacterales</taxon>
        <taxon>Paracoccaceae</taxon>
        <taxon>Neogemmobacter</taxon>
    </lineage>
</organism>
<gene>
    <name evidence="5" type="ORF">GCM10007315_20130</name>
</gene>
<evidence type="ECO:0000256" key="1">
    <source>
        <dbReference type="ARBA" id="ARBA00023015"/>
    </source>
</evidence>
<comment type="caution">
    <text evidence="5">The sequence shown here is derived from an EMBL/GenBank/DDBJ whole genome shotgun (WGS) entry which is preliminary data.</text>
</comment>
<dbReference type="InterPro" id="IPR032783">
    <property type="entry name" value="AraC_lig"/>
</dbReference>
<keyword evidence="6" id="KW-1185">Reference proteome</keyword>
<dbReference type="Pfam" id="PF12833">
    <property type="entry name" value="HTH_18"/>
    <property type="match status" value="1"/>
</dbReference>
<dbReference type="Gene3D" id="1.10.10.60">
    <property type="entry name" value="Homeodomain-like"/>
    <property type="match status" value="2"/>
</dbReference>
<dbReference type="Pfam" id="PF12852">
    <property type="entry name" value="Cupin_6"/>
    <property type="match status" value="1"/>
</dbReference>
<dbReference type="PANTHER" id="PTHR46796">
    <property type="entry name" value="HTH-TYPE TRANSCRIPTIONAL ACTIVATOR RHAS-RELATED"/>
    <property type="match status" value="1"/>
</dbReference>
<evidence type="ECO:0000256" key="3">
    <source>
        <dbReference type="ARBA" id="ARBA00023163"/>
    </source>
</evidence>
<dbReference type="InterPro" id="IPR020449">
    <property type="entry name" value="Tscrpt_reg_AraC-type_HTH"/>
</dbReference>
<evidence type="ECO:0000313" key="5">
    <source>
        <dbReference type="EMBL" id="GHC56725.1"/>
    </source>
</evidence>
<evidence type="ECO:0000259" key="4">
    <source>
        <dbReference type="PROSITE" id="PS01124"/>
    </source>
</evidence>
<keyword evidence="2" id="KW-0238">DNA-binding</keyword>
<dbReference type="PRINTS" id="PR00032">
    <property type="entry name" value="HTHARAC"/>
</dbReference>
<keyword evidence="1" id="KW-0805">Transcription regulation</keyword>
<dbReference type="InterPro" id="IPR018060">
    <property type="entry name" value="HTH_AraC"/>
</dbReference>
<evidence type="ECO:0000256" key="2">
    <source>
        <dbReference type="ARBA" id="ARBA00023125"/>
    </source>
</evidence>
<feature type="domain" description="HTH araC/xylS-type" evidence="4">
    <location>
        <begin position="199"/>
        <end position="297"/>
    </location>
</feature>
<dbReference type="InterPro" id="IPR050204">
    <property type="entry name" value="AraC_XylS_family_regulators"/>
</dbReference>
<dbReference type="SUPFAM" id="SSF46689">
    <property type="entry name" value="Homeodomain-like"/>
    <property type="match status" value="2"/>
</dbReference>
<dbReference type="EMBL" id="BMYJ01000005">
    <property type="protein sequence ID" value="GHC56725.1"/>
    <property type="molecule type" value="Genomic_DNA"/>
</dbReference>
<evidence type="ECO:0000313" key="6">
    <source>
        <dbReference type="Proteomes" id="UP000638981"/>
    </source>
</evidence>
<protein>
    <submittedName>
        <fullName evidence="5">AraC family transcriptional regulator</fullName>
    </submittedName>
</protein>
<dbReference type="PROSITE" id="PS00041">
    <property type="entry name" value="HTH_ARAC_FAMILY_1"/>
    <property type="match status" value="1"/>
</dbReference>
<dbReference type="InterPro" id="IPR018062">
    <property type="entry name" value="HTH_AraC-typ_CS"/>
</dbReference>
<dbReference type="Proteomes" id="UP000638981">
    <property type="component" value="Unassembled WGS sequence"/>
</dbReference>
<dbReference type="RefSeq" id="WP_189411524.1">
    <property type="nucleotide sequence ID" value="NZ_BMYJ01000005.1"/>
</dbReference>
<proteinExistence type="predicted"/>
<name>A0A918TPF8_9RHOB</name>
<dbReference type="PROSITE" id="PS01124">
    <property type="entry name" value="HTH_ARAC_FAMILY_2"/>
    <property type="match status" value="1"/>
</dbReference>
<dbReference type="SMART" id="SM00342">
    <property type="entry name" value="HTH_ARAC"/>
    <property type="match status" value="1"/>
</dbReference>
<sequence>MPDPLAEIVTLLQPSAPFTKRASASGPWRVRRTDLAQALYVLTIAGRANLELDNRPPILLQTGDFALVPAAQAFTMSSVDPPPPPGLLNLPLRLDDGTYRLGPPDAPPQVQQLLGHCVFASPDAALLVPLLPDVVVVRGADRLGVLAGLVADEALAERPARDIVLQRLLEVLLIEALRARAETQASPGLLRGLHDPRLSSVLRQIHAAPARGWTVAELARAAGLSRSAFFTRFQREVGLPPMDYLMNWRMTLAKDLLRHGRLGIAEIATRVGYGSASAFSTAFSRRVGCPPAQYAAQHGGSVSADAQATLLG</sequence>
<dbReference type="GO" id="GO:0003700">
    <property type="term" value="F:DNA-binding transcription factor activity"/>
    <property type="evidence" value="ECO:0007669"/>
    <property type="project" value="InterPro"/>
</dbReference>
<dbReference type="PANTHER" id="PTHR46796:SF13">
    <property type="entry name" value="HTH-TYPE TRANSCRIPTIONAL ACTIVATOR RHAS"/>
    <property type="match status" value="1"/>
</dbReference>
<dbReference type="GO" id="GO:0043565">
    <property type="term" value="F:sequence-specific DNA binding"/>
    <property type="evidence" value="ECO:0007669"/>
    <property type="project" value="InterPro"/>
</dbReference>